<protein>
    <submittedName>
        <fullName evidence="2">Uncharacterized protein</fullName>
    </submittedName>
</protein>
<name>A0A0C9TTW6_SPHS4</name>
<feature type="region of interest" description="Disordered" evidence="1">
    <location>
        <begin position="111"/>
        <end position="136"/>
    </location>
</feature>
<evidence type="ECO:0000313" key="2">
    <source>
        <dbReference type="EMBL" id="KIJ33813.1"/>
    </source>
</evidence>
<evidence type="ECO:0000256" key="1">
    <source>
        <dbReference type="SAM" id="MobiDB-lite"/>
    </source>
</evidence>
<keyword evidence="3" id="KW-1185">Reference proteome</keyword>
<dbReference type="HOGENOM" id="CLU_1696602_0_0_1"/>
<proteinExistence type="predicted"/>
<organism evidence="2 3">
    <name type="scientific">Sphaerobolus stellatus (strain SS14)</name>
    <dbReference type="NCBI Taxonomy" id="990650"/>
    <lineage>
        <taxon>Eukaryota</taxon>
        <taxon>Fungi</taxon>
        <taxon>Dikarya</taxon>
        <taxon>Basidiomycota</taxon>
        <taxon>Agaricomycotina</taxon>
        <taxon>Agaricomycetes</taxon>
        <taxon>Phallomycetidae</taxon>
        <taxon>Geastrales</taxon>
        <taxon>Sphaerobolaceae</taxon>
        <taxon>Sphaerobolus</taxon>
    </lineage>
</organism>
<dbReference type="EMBL" id="KN837207">
    <property type="protein sequence ID" value="KIJ33813.1"/>
    <property type="molecule type" value="Genomic_DNA"/>
</dbReference>
<feature type="compositionally biased region" description="Basic residues" evidence="1">
    <location>
        <begin position="111"/>
        <end position="126"/>
    </location>
</feature>
<accession>A0A0C9TTW6</accession>
<dbReference type="Gene3D" id="3.40.640.10">
    <property type="entry name" value="Type I PLP-dependent aspartate aminotransferase-like (Major domain)"/>
    <property type="match status" value="1"/>
</dbReference>
<dbReference type="Proteomes" id="UP000054279">
    <property type="component" value="Unassembled WGS sequence"/>
</dbReference>
<dbReference type="InterPro" id="IPR015421">
    <property type="entry name" value="PyrdxlP-dep_Trfase_major"/>
</dbReference>
<evidence type="ECO:0000313" key="3">
    <source>
        <dbReference type="Proteomes" id="UP000054279"/>
    </source>
</evidence>
<gene>
    <name evidence="2" type="ORF">M422DRAFT_264103</name>
</gene>
<sequence length="155" mass="17502">MASPHALYTLALNIRAKLALLFHRFRRSVLPLSSLLFPWINFSSANLDRNPTNPTLRFPQIAHMTSLIHSLPAASRPLIAIDPTFLSPFHISSLAAPISADLAVNSITKTHQRPLRYPQKRRHPPQRLHPEAKGNKDTIDALYTRLQFLQNAHVP</sequence>
<dbReference type="AlphaFoldDB" id="A0A0C9TTW6"/>
<dbReference type="OrthoDB" id="3047386at2759"/>
<reference evidence="2 3" key="1">
    <citation type="submission" date="2014-06" db="EMBL/GenBank/DDBJ databases">
        <title>Evolutionary Origins and Diversification of the Mycorrhizal Mutualists.</title>
        <authorList>
            <consortium name="DOE Joint Genome Institute"/>
            <consortium name="Mycorrhizal Genomics Consortium"/>
            <person name="Kohler A."/>
            <person name="Kuo A."/>
            <person name="Nagy L.G."/>
            <person name="Floudas D."/>
            <person name="Copeland A."/>
            <person name="Barry K.W."/>
            <person name="Cichocki N."/>
            <person name="Veneault-Fourrey C."/>
            <person name="LaButti K."/>
            <person name="Lindquist E.A."/>
            <person name="Lipzen A."/>
            <person name="Lundell T."/>
            <person name="Morin E."/>
            <person name="Murat C."/>
            <person name="Riley R."/>
            <person name="Ohm R."/>
            <person name="Sun H."/>
            <person name="Tunlid A."/>
            <person name="Henrissat B."/>
            <person name="Grigoriev I.V."/>
            <person name="Hibbett D.S."/>
            <person name="Martin F."/>
        </authorList>
    </citation>
    <scope>NUCLEOTIDE SEQUENCE [LARGE SCALE GENOMIC DNA]</scope>
    <source>
        <strain evidence="2 3">SS14</strain>
    </source>
</reference>